<reference evidence="4" key="1">
    <citation type="journal article" date="2020" name="Nat. Commun.">
        <title>Genome sequence of the cluster root forming white lupin.</title>
        <authorList>
            <person name="Hufnagel B."/>
            <person name="Marques A."/>
            <person name="Soriano A."/>
            <person name="Marques L."/>
            <person name="Divol F."/>
            <person name="Doumas P."/>
            <person name="Sallet E."/>
            <person name="Mancinotti D."/>
            <person name="Carrere S."/>
            <person name="Marande W."/>
            <person name="Arribat S."/>
            <person name="Keller J."/>
            <person name="Huneau C."/>
            <person name="Blein T."/>
            <person name="Aime D."/>
            <person name="Laguerre M."/>
            <person name="Taylor J."/>
            <person name="Schubert V."/>
            <person name="Nelson M."/>
            <person name="Geu-Flores F."/>
            <person name="Crespi M."/>
            <person name="Gallardo-Guerrero K."/>
            <person name="Delaux P.-M."/>
            <person name="Salse J."/>
            <person name="Berges H."/>
            <person name="Guyot R."/>
            <person name="Gouzy J."/>
            <person name="Peret B."/>
        </authorList>
    </citation>
    <scope>NUCLEOTIDE SEQUENCE [LARGE SCALE GENOMIC DNA]</scope>
    <source>
        <strain evidence="4">cv. Amiga</strain>
    </source>
</reference>
<keyword evidence="1" id="KW-0694">RNA-binding</keyword>
<dbReference type="OrthoDB" id="3800936at2759"/>
<feature type="region of interest" description="Disordered" evidence="2">
    <location>
        <begin position="436"/>
        <end position="476"/>
    </location>
</feature>
<feature type="compositionally biased region" description="Polar residues" evidence="2">
    <location>
        <begin position="1"/>
        <end position="15"/>
    </location>
</feature>
<gene>
    <name evidence="3" type="ORF">Lalb_Chr20g0111671</name>
</gene>
<dbReference type="PANTHER" id="PTHR21245">
    <property type="entry name" value="HETEROGENEOUS NUCLEAR RIBONUCLEOPROTEIN"/>
    <property type="match status" value="1"/>
</dbReference>
<evidence type="ECO:0000256" key="2">
    <source>
        <dbReference type="SAM" id="MobiDB-lite"/>
    </source>
</evidence>
<dbReference type="SMART" id="SM00361">
    <property type="entry name" value="RRM_1"/>
    <property type="match status" value="1"/>
</dbReference>
<dbReference type="GO" id="GO:0003723">
    <property type="term" value="F:RNA binding"/>
    <property type="evidence" value="ECO:0007669"/>
    <property type="project" value="UniProtKB-UniRule"/>
</dbReference>
<dbReference type="SUPFAM" id="SSF54928">
    <property type="entry name" value="RNA-binding domain, RBD"/>
    <property type="match status" value="2"/>
</dbReference>
<dbReference type="AlphaFoldDB" id="A0A6A4NNK2"/>
<dbReference type="SMART" id="SM00360">
    <property type="entry name" value="RRM"/>
    <property type="match status" value="3"/>
</dbReference>
<dbReference type="PROSITE" id="PS50102">
    <property type="entry name" value="RRM"/>
    <property type="match status" value="3"/>
</dbReference>
<dbReference type="InterPro" id="IPR000504">
    <property type="entry name" value="RRM_dom"/>
</dbReference>
<evidence type="ECO:0000256" key="1">
    <source>
        <dbReference type="ARBA" id="ARBA00022884"/>
    </source>
</evidence>
<accession>A0A6A4NNK2</accession>
<feature type="compositionally biased region" description="Acidic residues" evidence="2">
    <location>
        <begin position="25"/>
        <end position="69"/>
    </location>
</feature>
<dbReference type="EMBL" id="WOCE01000020">
    <property type="protein sequence ID" value="KAE9590820.1"/>
    <property type="molecule type" value="Genomic_DNA"/>
</dbReference>
<dbReference type="Gene3D" id="3.30.70.330">
    <property type="match status" value="3"/>
</dbReference>
<keyword evidence="4" id="KW-1185">Reference proteome</keyword>
<name>A0A6A4NNK2_LUPAL</name>
<dbReference type="CDD" id="cd00590">
    <property type="entry name" value="RRM_SF"/>
    <property type="match status" value="1"/>
</dbReference>
<organism evidence="3 4">
    <name type="scientific">Lupinus albus</name>
    <name type="common">White lupine</name>
    <name type="synonym">Lupinus termis</name>
    <dbReference type="NCBI Taxonomy" id="3870"/>
    <lineage>
        <taxon>Eukaryota</taxon>
        <taxon>Viridiplantae</taxon>
        <taxon>Streptophyta</taxon>
        <taxon>Embryophyta</taxon>
        <taxon>Tracheophyta</taxon>
        <taxon>Spermatophyta</taxon>
        <taxon>Magnoliopsida</taxon>
        <taxon>eudicotyledons</taxon>
        <taxon>Gunneridae</taxon>
        <taxon>Pentapetalae</taxon>
        <taxon>rosids</taxon>
        <taxon>fabids</taxon>
        <taxon>Fabales</taxon>
        <taxon>Fabaceae</taxon>
        <taxon>Papilionoideae</taxon>
        <taxon>50 kb inversion clade</taxon>
        <taxon>genistoids sensu lato</taxon>
        <taxon>core genistoids</taxon>
        <taxon>Genisteae</taxon>
        <taxon>Lupinus</taxon>
    </lineage>
</organism>
<dbReference type="InterPro" id="IPR035979">
    <property type="entry name" value="RBD_domain_sf"/>
</dbReference>
<dbReference type="InterPro" id="IPR012677">
    <property type="entry name" value="Nucleotide-bd_a/b_plait_sf"/>
</dbReference>
<evidence type="ECO:0000313" key="3">
    <source>
        <dbReference type="EMBL" id="KAE9590820.1"/>
    </source>
</evidence>
<evidence type="ECO:0000313" key="4">
    <source>
        <dbReference type="Proteomes" id="UP000447434"/>
    </source>
</evidence>
<sequence length="476" mass="52696">MTGTRQRQNPESPEGNSEHEKPTDSDEQVDLDGDNDQEEEEEEEVEYEEIEVEEEVEEEEEEEEEGEETKDDREEMNVPDTKDEDEKRKHAEFLALPPHGSEVYLGGIPYKISEEDLRVFCQSVGEVSEVRIMKGKDSGETKGYAFVTFKTKELASKAIEKLNNSEFKGKKLKCSTAQAKHKLFIGNVPRNWTVDDLKKVVAGIGPGVISVELLKDPQNSGRNRGFAFIEYYNNACAEYSRQKMSDSKFKLDNNAPTVSWADPRNSESPASSQVKSVYIKNLPENITQDRLKELFEHHGKITKVVLPPAKAGQEKSRFGFVHFAERSSAMKALKNTEKYEINGQALECSLAKPQADQKSSGASNSQKPVALPTYPPYHGYGMVGASAYNAFGAGYGAAGFSQPLMYGAGASPAGMAMMPMLLPDGRIGYVLQQPALQPHTPTPASRHGRNSGDSSSGGKRSNDSNHNRGRGRFHPY</sequence>
<dbReference type="Proteomes" id="UP000447434">
    <property type="component" value="Chromosome 20"/>
</dbReference>
<dbReference type="FunFam" id="3.30.70.330:FF:000518">
    <property type="entry name" value="RNA-binding (RRM/RBD/RNP motifs) family protein"/>
    <property type="match status" value="1"/>
</dbReference>
<dbReference type="Pfam" id="PF00076">
    <property type="entry name" value="RRM_1"/>
    <property type="match status" value="3"/>
</dbReference>
<feature type="compositionally biased region" description="Basic residues" evidence="2">
    <location>
        <begin position="467"/>
        <end position="476"/>
    </location>
</feature>
<protein>
    <submittedName>
        <fullName evidence="3">Putative RNA recognition motif domain-containing protein</fullName>
    </submittedName>
</protein>
<dbReference type="InterPro" id="IPR003954">
    <property type="entry name" value="RRM_euk-type"/>
</dbReference>
<dbReference type="FunFam" id="3.30.70.330:FF:000259">
    <property type="entry name" value="RNA-binding (RRM/RBD/RNP motifs) family protein"/>
    <property type="match status" value="1"/>
</dbReference>
<feature type="compositionally biased region" description="Basic and acidic residues" evidence="2">
    <location>
        <begin position="70"/>
        <end position="88"/>
    </location>
</feature>
<comment type="caution">
    <text evidence="3">The sequence shown here is derived from an EMBL/GenBank/DDBJ whole genome shotgun (WGS) entry which is preliminary data.</text>
</comment>
<feature type="region of interest" description="Disordered" evidence="2">
    <location>
        <begin position="1"/>
        <end position="88"/>
    </location>
</feature>
<proteinExistence type="predicted"/>